<gene>
    <name evidence="8" type="primary">yeiH_2</name>
    <name evidence="8" type="ORF">NCTC9419_00501</name>
</gene>
<dbReference type="Proteomes" id="UP000271603">
    <property type="component" value="Chromosome"/>
</dbReference>
<evidence type="ECO:0000313" key="9">
    <source>
        <dbReference type="Proteomes" id="UP000271603"/>
    </source>
</evidence>
<comment type="similarity">
    <text evidence="2">Belongs to the UPF0324 family.</text>
</comment>
<dbReference type="PANTHER" id="PTHR30106:SF2">
    <property type="entry name" value="UPF0324 INNER MEMBRANE PROTEIN YEIH"/>
    <property type="match status" value="1"/>
</dbReference>
<reference evidence="8 9" key="1">
    <citation type="submission" date="2018-12" db="EMBL/GenBank/DDBJ databases">
        <authorList>
            <consortium name="Pathogen Informatics"/>
        </authorList>
    </citation>
    <scope>NUCLEOTIDE SEQUENCE [LARGE SCALE GENOMIC DNA]</scope>
    <source>
        <strain evidence="8 9">NCTC9419</strain>
    </source>
</reference>
<evidence type="ECO:0000256" key="1">
    <source>
        <dbReference type="ARBA" id="ARBA00004651"/>
    </source>
</evidence>
<dbReference type="EMBL" id="LR134155">
    <property type="protein sequence ID" value="VEA68567.1"/>
    <property type="molecule type" value="Genomic_DNA"/>
</dbReference>
<keyword evidence="3" id="KW-1003">Cell membrane</keyword>
<evidence type="ECO:0000256" key="2">
    <source>
        <dbReference type="ARBA" id="ARBA00007977"/>
    </source>
</evidence>
<evidence type="ECO:0000313" key="8">
    <source>
        <dbReference type="EMBL" id="VEA68567.1"/>
    </source>
</evidence>
<accession>A0A3S4HX23</accession>
<evidence type="ECO:0000256" key="5">
    <source>
        <dbReference type="ARBA" id="ARBA00022989"/>
    </source>
</evidence>
<dbReference type="PANTHER" id="PTHR30106">
    <property type="entry name" value="INNER MEMBRANE PROTEIN YEIH-RELATED"/>
    <property type="match status" value="1"/>
</dbReference>
<proteinExistence type="inferred from homology"/>
<evidence type="ECO:0000256" key="6">
    <source>
        <dbReference type="ARBA" id="ARBA00023136"/>
    </source>
</evidence>
<feature type="transmembrane region" description="Helical" evidence="7">
    <location>
        <begin position="37"/>
        <end position="57"/>
    </location>
</feature>
<sequence length="61" mass="6559">MQQLITADTWMLAMAMAALGLTTHISAVRQAGVKPILLATLLFIWLIVGGGVINQAVQHLF</sequence>
<keyword evidence="6 7" id="KW-0472">Membrane</keyword>
<comment type="subcellular location">
    <subcellularLocation>
        <location evidence="1">Cell membrane</location>
        <topology evidence="1">Multi-pass membrane protein</topology>
    </subcellularLocation>
</comment>
<name>A0A3S4HX23_SERRU</name>
<protein>
    <recommendedName>
        <fullName evidence="10">Membrane protein YeiH</fullName>
    </recommendedName>
</protein>
<dbReference type="AlphaFoldDB" id="A0A3S4HX23"/>
<evidence type="ECO:0000256" key="7">
    <source>
        <dbReference type="SAM" id="Phobius"/>
    </source>
</evidence>
<keyword evidence="4 7" id="KW-0812">Transmembrane</keyword>
<evidence type="ECO:0008006" key="10">
    <source>
        <dbReference type="Google" id="ProtNLM"/>
    </source>
</evidence>
<dbReference type="InterPro" id="IPR018383">
    <property type="entry name" value="UPF0324_pro"/>
</dbReference>
<evidence type="ECO:0000256" key="3">
    <source>
        <dbReference type="ARBA" id="ARBA00022475"/>
    </source>
</evidence>
<keyword evidence="5 7" id="KW-1133">Transmembrane helix</keyword>
<organism evidence="8 9">
    <name type="scientific">Serratia rubidaea</name>
    <name type="common">Serratia marinorubra</name>
    <dbReference type="NCBI Taxonomy" id="61652"/>
    <lineage>
        <taxon>Bacteria</taxon>
        <taxon>Pseudomonadati</taxon>
        <taxon>Pseudomonadota</taxon>
        <taxon>Gammaproteobacteria</taxon>
        <taxon>Enterobacterales</taxon>
        <taxon>Yersiniaceae</taxon>
        <taxon>Serratia</taxon>
    </lineage>
</organism>
<evidence type="ECO:0000256" key="4">
    <source>
        <dbReference type="ARBA" id="ARBA00022692"/>
    </source>
</evidence>
<dbReference type="Pfam" id="PF03601">
    <property type="entry name" value="Cons_hypoth698"/>
    <property type="match status" value="1"/>
</dbReference>
<dbReference type="GO" id="GO:0005886">
    <property type="term" value="C:plasma membrane"/>
    <property type="evidence" value="ECO:0007669"/>
    <property type="project" value="UniProtKB-SubCell"/>
</dbReference>